<accession>A0A328AGR0</accession>
<name>A0A328AGR0_9CAUL</name>
<organism evidence="2 3">
    <name type="scientific">Phenylobacterium deserti</name>
    <dbReference type="NCBI Taxonomy" id="1914756"/>
    <lineage>
        <taxon>Bacteria</taxon>
        <taxon>Pseudomonadati</taxon>
        <taxon>Pseudomonadota</taxon>
        <taxon>Alphaproteobacteria</taxon>
        <taxon>Caulobacterales</taxon>
        <taxon>Caulobacteraceae</taxon>
        <taxon>Phenylobacterium</taxon>
    </lineage>
</organism>
<comment type="caution">
    <text evidence="2">The sequence shown here is derived from an EMBL/GenBank/DDBJ whole genome shotgun (WGS) entry which is preliminary data.</text>
</comment>
<dbReference type="AlphaFoldDB" id="A0A328AGR0"/>
<keyword evidence="1" id="KW-0732">Signal</keyword>
<gene>
    <name evidence="2" type="ORF">DJ018_12760</name>
</gene>
<proteinExistence type="predicted"/>
<feature type="chain" id="PRO_5016316147" evidence="1">
    <location>
        <begin position="22"/>
        <end position="144"/>
    </location>
</feature>
<dbReference type="EMBL" id="QFYR01000003">
    <property type="protein sequence ID" value="RAK52028.1"/>
    <property type="molecule type" value="Genomic_DNA"/>
</dbReference>
<protein>
    <submittedName>
        <fullName evidence="2">Uncharacterized protein</fullName>
    </submittedName>
</protein>
<feature type="signal peptide" evidence="1">
    <location>
        <begin position="1"/>
        <end position="21"/>
    </location>
</feature>
<reference evidence="3" key="1">
    <citation type="submission" date="2018-05" db="EMBL/GenBank/DDBJ databases">
        <authorList>
            <person name="Li X."/>
        </authorList>
    </citation>
    <scope>NUCLEOTIDE SEQUENCE [LARGE SCALE GENOMIC DNA]</scope>
    <source>
        <strain evidence="3">YIM 73061</strain>
    </source>
</reference>
<evidence type="ECO:0000313" key="3">
    <source>
        <dbReference type="Proteomes" id="UP000249725"/>
    </source>
</evidence>
<evidence type="ECO:0000313" key="2">
    <source>
        <dbReference type="EMBL" id="RAK52028.1"/>
    </source>
</evidence>
<dbReference type="OrthoDB" id="7172963at2"/>
<dbReference type="RefSeq" id="WP_111515352.1">
    <property type="nucleotide sequence ID" value="NZ_QFYR01000003.1"/>
</dbReference>
<dbReference type="Proteomes" id="UP000249725">
    <property type="component" value="Unassembled WGS sequence"/>
</dbReference>
<keyword evidence="3" id="KW-1185">Reference proteome</keyword>
<sequence>MLRRAFLAVPFLLAAGSPALASGAGGKGEKKADVGQYVDLQPVAIPIVLEGQLVNYVFVYVRLNLGANSDISRWRQNEPVFRDRLVRMAHRQSFVLAGDPQKVDAPKLSAAMQREAVSITGPGVIKSVAITSQTSRGRAQPVRR</sequence>
<evidence type="ECO:0000256" key="1">
    <source>
        <dbReference type="SAM" id="SignalP"/>
    </source>
</evidence>